<evidence type="ECO:0000259" key="6">
    <source>
        <dbReference type="Pfam" id="PF06803"/>
    </source>
</evidence>
<feature type="domain" description="DUF1232" evidence="6">
    <location>
        <begin position="77"/>
        <end position="112"/>
    </location>
</feature>
<dbReference type="Pfam" id="PF06803">
    <property type="entry name" value="DUF1232"/>
    <property type="match status" value="1"/>
</dbReference>
<keyword evidence="3 5" id="KW-1133">Transmembrane helix</keyword>
<evidence type="ECO:0000256" key="3">
    <source>
        <dbReference type="ARBA" id="ARBA00022989"/>
    </source>
</evidence>
<protein>
    <submittedName>
        <fullName evidence="7">Uncharacterized membrane protein YkvA, DUF1232 family</fullName>
    </submittedName>
</protein>
<gene>
    <name evidence="7" type="ORF">SAMN04488096_101466</name>
</gene>
<keyword evidence="2 5" id="KW-0812">Transmembrane</keyword>
<sequence>MMFDKIKDKINEDYVKEGAKKTRKKDITHTLDNQEEIDKKMSNTSFLEKYAELGKLMINMLKDYKKGTYGEVPWFTIASIVFALLYVLNPLDLIPDFIPGFGYIDDMSVFTLALKFIETDLHKYMDWKLEETE</sequence>
<proteinExistence type="predicted"/>
<evidence type="ECO:0000256" key="2">
    <source>
        <dbReference type="ARBA" id="ARBA00022692"/>
    </source>
</evidence>
<comment type="subcellular location">
    <subcellularLocation>
        <location evidence="1">Endomembrane system</location>
        <topology evidence="1">Multi-pass membrane protein</topology>
    </subcellularLocation>
</comment>
<dbReference type="RefSeq" id="WP_317041136.1">
    <property type="nucleotide sequence ID" value="NZ_FQYY01000001.1"/>
</dbReference>
<reference evidence="7 8" key="1">
    <citation type="submission" date="2016-11" db="EMBL/GenBank/DDBJ databases">
        <authorList>
            <person name="Jaros S."/>
            <person name="Januszkiewicz K."/>
            <person name="Wedrychowicz H."/>
        </authorList>
    </citation>
    <scope>NUCLEOTIDE SEQUENCE [LARGE SCALE GENOMIC DNA]</scope>
    <source>
        <strain evidence="7 8">DSM 21425</strain>
    </source>
</reference>
<feature type="transmembrane region" description="Helical" evidence="5">
    <location>
        <begin position="72"/>
        <end position="91"/>
    </location>
</feature>
<evidence type="ECO:0000313" key="8">
    <source>
        <dbReference type="Proteomes" id="UP000184225"/>
    </source>
</evidence>
<evidence type="ECO:0000256" key="1">
    <source>
        <dbReference type="ARBA" id="ARBA00004127"/>
    </source>
</evidence>
<dbReference type="STRING" id="579105.SAMN04488096_101466"/>
<evidence type="ECO:0000256" key="4">
    <source>
        <dbReference type="ARBA" id="ARBA00023136"/>
    </source>
</evidence>
<keyword evidence="4 5" id="KW-0472">Membrane</keyword>
<dbReference type="GO" id="GO:0012505">
    <property type="term" value="C:endomembrane system"/>
    <property type="evidence" value="ECO:0007669"/>
    <property type="project" value="UniProtKB-SubCell"/>
</dbReference>
<dbReference type="InterPro" id="IPR010652">
    <property type="entry name" value="DUF1232"/>
</dbReference>
<keyword evidence="8" id="KW-1185">Reference proteome</keyword>
<organism evidence="7 8">
    <name type="scientific">Mesonia phycicola</name>
    <dbReference type="NCBI Taxonomy" id="579105"/>
    <lineage>
        <taxon>Bacteria</taxon>
        <taxon>Pseudomonadati</taxon>
        <taxon>Bacteroidota</taxon>
        <taxon>Flavobacteriia</taxon>
        <taxon>Flavobacteriales</taxon>
        <taxon>Flavobacteriaceae</taxon>
        <taxon>Mesonia</taxon>
    </lineage>
</organism>
<evidence type="ECO:0000256" key="5">
    <source>
        <dbReference type="SAM" id="Phobius"/>
    </source>
</evidence>
<accession>A0A1M6AVX8</accession>
<dbReference type="EMBL" id="FQYY01000001">
    <property type="protein sequence ID" value="SHI40478.1"/>
    <property type="molecule type" value="Genomic_DNA"/>
</dbReference>
<dbReference type="AlphaFoldDB" id="A0A1M6AVX8"/>
<name>A0A1M6AVX8_9FLAO</name>
<evidence type="ECO:0000313" key="7">
    <source>
        <dbReference type="EMBL" id="SHI40478.1"/>
    </source>
</evidence>
<dbReference type="Proteomes" id="UP000184225">
    <property type="component" value="Unassembled WGS sequence"/>
</dbReference>